<evidence type="ECO:0000256" key="3">
    <source>
        <dbReference type="SAM" id="SignalP"/>
    </source>
</evidence>
<protein>
    <submittedName>
        <fullName evidence="4">Uncharacterized protein</fullName>
    </submittedName>
</protein>
<organism evidence="4 5">
    <name type="scientific">Amblyomma americanum</name>
    <name type="common">Lone star tick</name>
    <dbReference type="NCBI Taxonomy" id="6943"/>
    <lineage>
        <taxon>Eukaryota</taxon>
        <taxon>Metazoa</taxon>
        <taxon>Ecdysozoa</taxon>
        <taxon>Arthropoda</taxon>
        <taxon>Chelicerata</taxon>
        <taxon>Arachnida</taxon>
        <taxon>Acari</taxon>
        <taxon>Parasitiformes</taxon>
        <taxon>Ixodida</taxon>
        <taxon>Ixodoidea</taxon>
        <taxon>Ixodidae</taxon>
        <taxon>Amblyomminae</taxon>
        <taxon>Amblyomma</taxon>
    </lineage>
</organism>
<evidence type="ECO:0000256" key="1">
    <source>
        <dbReference type="PROSITE-ProRule" id="PRU00497"/>
    </source>
</evidence>
<dbReference type="PROSITE" id="PS51155">
    <property type="entry name" value="CHIT_BIND_RR_2"/>
    <property type="match status" value="1"/>
</dbReference>
<dbReference type="Proteomes" id="UP001321473">
    <property type="component" value="Unassembled WGS sequence"/>
</dbReference>
<dbReference type="InterPro" id="IPR000618">
    <property type="entry name" value="Insect_cuticle"/>
</dbReference>
<keyword evidence="1" id="KW-0193">Cuticle</keyword>
<name>A0AAQ4DEQ1_AMBAM</name>
<dbReference type="Pfam" id="PF00379">
    <property type="entry name" value="Chitin_bind_4"/>
    <property type="match status" value="1"/>
</dbReference>
<keyword evidence="3" id="KW-0732">Signal</keyword>
<dbReference type="GO" id="GO:0062129">
    <property type="term" value="C:chitin-based extracellular matrix"/>
    <property type="evidence" value="ECO:0007669"/>
    <property type="project" value="TreeGrafter"/>
</dbReference>
<feature type="chain" id="PRO_5042927519" evidence="3">
    <location>
        <begin position="20"/>
        <end position="902"/>
    </location>
</feature>
<reference evidence="4 5" key="1">
    <citation type="journal article" date="2023" name="Arcadia Sci">
        <title>De novo assembly of a long-read Amblyomma americanum tick genome.</title>
        <authorList>
            <person name="Chou S."/>
            <person name="Poskanzer K.E."/>
            <person name="Rollins M."/>
            <person name="Thuy-Boun P.S."/>
        </authorList>
    </citation>
    <scope>NUCLEOTIDE SEQUENCE [LARGE SCALE GENOMIC DNA]</scope>
    <source>
        <strain evidence="4">F_SG_1</strain>
        <tissue evidence="4">Salivary glands</tissue>
    </source>
</reference>
<dbReference type="InterPro" id="IPR050468">
    <property type="entry name" value="Cuticle_Struct_Prot"/>
</dbReference>
<dbReference type="PANTHER" id="PTHR10380">
    <property type="entry name" value="CUTICLE PROTEIN"/>
    <property type="match status" value="1"/>
</dbReference>
<evidence type="ECO:0000313" key="5">
    <source>
        <dbReference type="Proteomes" id="UP001321473"/>
    </source>
</evidence>
<feature type="region of interest" description="Disordered" evidence="2">
    <location>
        <begin position="352"/>
        <end position="386"/>
    </location>
</feature>
<evidence type="ECO:0000313" key="4">
    <source>
        <dbReference type="EMBL" id="KAK8760941.1"/>
    </source>
</evidence>
<dbReference type="GO" id="GO:0008010">
    <property type="term" value="F:structural constituent of chitin-based larval cuticle"/>
    <property type="evidence" value="ECO:0007669"/>
    <property type="project" value="TreeGrafter"/>
</dbReference>
<keyword evidence="5" id="KW-1185">Reference proteome</keyword>
<sequence>MKAQQLAIVLLASFLCVHGQRYIPYGVGTSGIQTGQVPAANIIRAPPLPNVPVSPGPAVNLNLPIGRSFKTPEGAYGVGSVVQNGRLAIPAGATVAANGNGRLTEVLGLGSLYIERGANGGSLTTPGRLVRIQKRSPGEILDTPIRSEDLITSESELSGAAVLPKHLKKDEYDRTSLYRLAKEALKKNPRKGISFKKPEGSYGVGSVFEGHNPRFSEGSEKHKKFEAKLSREYPVHRDAPSSPDGLVGALADHSKGVSYKKPEGEYGVSSVFEDSGLFNPFFHRRQKRQAVGSGSVTAVLVDFDKDDSAPQPPLAPTSSFAPVVGFMVQEPEGGTPSKHILKNVIYRKRPGGLKPSDVPTKPVLRIPDSIELPPLGGVPDQAGEESPDIQTVALPAAPRVSAPPKPIVSRKATSTATIEFRPTFPVENIPPALPPLPRPSSIRSKTSHFHGDTHGPKKTTPKPVAETHKLGASPLVAVPPGQVVYNRQLASSVPVQPVRTSLGQSRPPAVPTQVLRPGPTAQRVFNQPQAQVAAPGQPQLHLQPNVVAAAPGPAAAPQPAVHVQPQLQAQPRVIAAPQAPAPQLQTVAAAPYPGALYQQYTPLDPSTYQDSPVNGGKIEVPSVAFRRVFCLRPEQKDYSGSPFVNDSEISTHSIIDCTNSWRHSSAETKIHLHVISSGSRKQNCRHFTSVFHYLHCRSYSLSKLNKLLSRFMVSFSFLVLLLGVLLATAKGEDGKGEELETEGHSFGGLGQATTFRQAGLSPGNYLQAAPTYGRSTYGQSAGLDGGRPQPFDFGYNVQDEFGNSQFRQEKGDESGSVQGSYGYTDALGVYRKVHYVADQNGFRADIKTNEPGVKQENPADVQLAVEPPPQGVLQQALTGSRSAFVGKLPAGPPTQPRFPPGL</sequence>
<feature type="signal peptide" evidence="3">
    <location>
        <begin position="1"/>
        <end position="19"/>
    </location>
</feature>
<dbReference type="AlphaFoldDB" id="A0AAQ4DEQ1"/>
<evidence type="ECO:0000256" key="2">
    <source>
        <dbReference type="SAM" id="MobiDB-lite"/>
    </source>
</evidence>
<feature type="region of interest" description="Disordered" evidence="2">
    <location>
        <begin position="442"/>
        <end position="461"/>
    </location>
</feature>
<dbReference type="EMBL" id="JARKHS020031703">
    <property type="protein sequence ID" value="KAK8760941.1"/>
    <property type="molecule type" value="Genomic_DNA"/>
</dbReference>
<gene>
    <name evidence="4" type="ORF">V5799_027793</name>
</gene>
<accession>A0AAQ4DEQ1</accession>
<proteinExistence type="predicted"/>
<dbReference type="PANTHER" id="PTHR10380:SF235">
    <property type="entry name" value="CUTICULAR PROTEIN 73D, ISOFORM B"/>
    <property type="match status" value="1"/>
</dbReference>
<comment type="caution">
    <text evidence="4">The sequence shown here is derived from an EMBL/GenBank/DDBJ whole genome shotgun (WGS) entry which is preliminary data.</text>
</comment>